<dbReference type="AlphaFoldDB" id="A0A0N1IPV0"/>
<dbReference type="Proteomes" id="UP000053240">
    <property type="component" value="Unassembled WGS sequence"/>
</dbReference>
<feature type="compositionally biased region" description="Basic and acidic residues" evidence="1">
    <location>
        <begin position="688"/>
        <end position="708"/>
    </location>
</feature>
<dbReference type="InParanoid" id="A0A0N1IPV0"/>
<keyword evidence="3" id="KW-1185">Reference proteome</keyword>
<name>A0A0N1IPV0_PAPMA</name>
<feature type="compositionally biased region" description="Basic and acidic residues" evidence="1">
    <location>
        <begin position="716"/>
        <end position="744"/>
    </location>
</feature>
<evidence type="ECO:0000256" key="1">
    <source>
        <dbReference type="SAM" id="MobiDB-lite"/>
    </source>
</evidence>
<accession>A0A0N1IPV0</accession>
<reference evidence="2 3" key="1">
    <citation type="journal article" date="2015" name="Nat. Commun.">
        <title>Outbred genome sequencing and CRISPR/Cas9 gene editing in butterflies.</title>
        <authorList>
            <person name="Li X."/>
            <person name="Fan D."/>
            <person name="Zhang W."/>
            <person name="Liu G."/>
            <person name="Zhang L."/>
            <person name="Zhao L."/>
            <person name="Fang X."/>
            <person name="Chen L."/>
            <person name="Dong Y."/>
            <person name="Chen Y."/>
            <person name="Ding Y."/>
            <person name="Zhao R."/>
            <person name="Feng M."/>
            <person name="Zhu Y."/>
            <person name="Feng Y."/>
            <person name="Jiang X."/>
            <person name="Zhu D."/>
            <person name="Xiang H."/>
            <person name="Feng X."/>
            <person name="Li S."/>
            <person name="Wang J."/>
            <person name="Zhang G."/>
            <person name="Kronforst M.R."/>
            <person name="Wang W."/>
        </authorList>
    </citation>
    <scope>NUCLEOTIDE SEQUENCE [LARGE SCALE GENOMIC DNA]</scope>
    <source>
        <strain evidence="2">Ya'a_city_454_Pm</strain>
        <tissue evidence="2">Whole body</tissue>
    </source>
</reference>
<evidence type="ECO:0000313" key="3">
    <source>
        <dbReference type="Proteomes" id="UP000053240"/>
    </source>
</evidence>
<organism evidence="2 3">
    <name type="scientific">Papilio machaon</name>
    <name type="common">Old World swallowtail butterfly</name>
    <dbReference type="NCBI Taxonomy" id="76193"/>
    <lineage>
        <taxon>Eukaryota</taxon>
        <taxon>Metazoa</taxon>
        <taxon>Ecdysozoa</taxon>
        <taxon>Arthropoda</taxon>
        <taxon>Hexapoda</taxon>
        <taxon>Insecta</taxon>
        <taxon>Pterygota</taxon>
        <taxon>Neoptera</taxon>
        <taxon>Endopterygota</taxon>
        <taxon>Lepidoptera</taxon>
        <taxon>Glossata</taxon>
        <taxon>Ditrysia</taxon>
        <taxon>Papilionoidea</taxon>
        <taxon>Papilionidae</taxon>
        <taxon>Papilioninae</taxon>
        <taxon>Papilio</taxon>
    </lineage>
</organism>
<protein>
    <submittedName>
        <fullName evidence="2">Uncharacterized protein</fullName>
    </submittedName>
</protein>
<proteinExistence type="predicted"/>
<feature type="region of interest" description="Disordered" evidence="1">
    <location>
        <begin position="688"/>
        <end position="744"/>
    </location>
</feature>
<sequence>MNNEDSLNNSSSSELNFIDQWSEVTVLKEISKGAILRQHKLKQSTYKDVYETVNCNYDEPSTSKSNQMHHIVSKPVCIKTRKTKRRKSPKRCPIRIAQLAVPTKRQCLDTWRSKATVIPNFMVERLKQRVMDQKPIVLIADAVNCFERTKRKPRKRQALFTSLRAIHERIKKSHSYAESNRMKELKILCAIFGYKIALKLRRPMNLSLNYRLSQINDIVKEEIDAILRYKKTPNRKAIKNKEMLEEVSRKVTVWIDTVLEESESRLLEENLLELEEEEGPVLDLIDDLVENVLIICVPPSLVKSREKLTEDDVLSDLSIDKCSEEQITNITEININDLVIDLYNNALEYAERKILETHEDYILPEEISNVQQSVDLLSIGSESDYVLEDIRGELNKLVDQILDNLITVDSQFQDEIVIGDDAIETSSQLGENTNNLLQASQDSVLQEHNVSINEDLNITEQSETFNVDLEHKGDDIIVNDLTIENNKIVKEIIDDLLKTGVSSLEPNVLDDNYTKPNNTEIVKQESSEIETQLDNEQEYLQNEVVVKDNESQLEGQDFTQIKAEEGQDLTQMKDELLSAKISERTQIVQDLLITIFENLSLDSAFEGKETNEDNKKVKFSAIDMGIDVNKKLLTKLSSQQLILQKPSSDYLNFNIDFAPPNENLLSDVDESWPQNIALPIIKNENEIGTEEKNKKRNDKPQRKEIDKKKQVKNKIIKNETKHDLKPRGIDKNKLKDTNGKIRNKSVEVHQKPEKKYIKTNKDKEIPRKDKRLLTKDKIPNKTDRIKVSDNKRDIAKIKINENKTGIKQKKQLQPVVSVKEEELITEPIDVISKEDRGDGLKNEQKQVYSCEKFLSSEQKTNLKENGIININPYDILKWCKGLENVIDNLETWNSWMNSTCKCITYLKQKDWSNKISNV</sequence>
<dbReference type="EMBL" id="KQ460226">
    <property type="protein sequence ID" value="KPJ16435.1"/>
    <property type="molecule type" value="Genomic_DNA"/>
</dbReference>
<gene>
    <name evidence="2" type="ORF">RR48_05514</name>
</gene>
<evidence type="ECO:0000313" key="2">
    <source>
        <dbReference type="EMBL" id="KPJ16435.1"/>
    </source>
</evidence>